<keyword evidence="1" id="KW-1133">Transmembrane helix</keyword>
<keyword evidence="1" id="KW-0812">Transmembrane</keyword>
<evidence type="ECO:0000313" key="2">
    <source>
        <dbReference type="EMBL" id="NDK37419.1"/>
    </source>
</evidence>
<comment type="caution">
    <text evidence="2">The sequence shown here is derived from an EMBL/GenBank/DDBJ whole genome shotgun (WGS) entry which is preliminary data.</text>
</comment>
<name>A0ABX0ADU2_9GAMM</name>
<accession>A0ABX0ADU2</accession>
<reference evidence="2 3" key="1">
    <citation type="submission" date="2018-07" db="EMBL/GenBank/DDBJ databases">
        <title>Whole genome Sequencing of Pseudoxanthomonas gei KCTC 32298 (T).</title>
        <authorList>
            <person name="Kumar S."/>
            <person name="Bansal K."/>
            <person name="Kaur A."/>
            <person name="Patil P."/>
            <person name="Sharma S."/>
            <person name="Patil P.B."/>
        </authorList>
    </citation>
    <scope>NUCLEOTIDE SEQUENCE [LARGE SCALE GENOMIC DNA]</scope>
    <source>
        <strain evidence="2 3">KCTC 32298</strain>
    </source>
</reference>
<dbReference type="EMBL" id="QOVG01000001">
    <property type="protein sequence ID" value="NDK37419.1"/>
    <property type="molecule type" value="Genomic_DNA"/>
</dbReference>
<gene>
    <name evidence="2" type="ORF">DT603_00975</name>
</gene>
<evidence type="ECO:0000256" key="1">
    <source>
        <dbReference type="SAM" id="Phobius"/>
    </source>
</evidence>
<keyword evidence="1" id="KW-0472">Membrane</keyword>
<feature type="transmembrane region" description="Helical" evidence="1">
    <location>
        <begin position="6"/>
        <end position="24"/>
    </location>
</feature>
<evidence type="ECO:0008006" key="4">
    <source>
        <dbReference type="Google" id="ProtNLM"/>
    </source>
</evidence>
<dbReference type="Proteomes" id="UP001429354">
    <property type="component" value="Unassembled WGS sequence"/>
</dbReference>
<feature type="transmembrane region" description="Helical" evidence="1">
    <location>
        <begin position="36"/>
        <end position="54"/>
    </location>
</feature>
<proteinExistence type="predicted"/>
<keyword evidence="3" id="KW-1185">Reference proteome</keyword>
<organism evidence="2 3">
    <name type="scientific">Pseudoxanthomonas gei</name>
    <dbReference type="NCBI Taxonomy" id="1383030"/>
    <lineage>
        <taxon>Bacteria</taxon>
        <taxon>Pseudomonadati</taxon>
        <taxon>Pseudomonadota</taxon>
        <taxon>Gammaproteobacteria</taxon>
        <taxon>Lysobacterales</taxon>
        <taxon>Lysobacteraceae</taxon>
        <taxon>Pseudoxanthomonas</taxon>
    </lineage>
</organism>
<feature type="transmembrane region" description="Helical" evidence="1">
    <location>
        <begin position="74"/>
        <end position="94"/>
    </location>
</feature>
<evidence type="ECO:0000313" key="3">
    <source>
        <dbReference type="Proteomes" id="UP001429354"/>
    </source>
</evidence>
<sequence>MELNLAMILFIPWFSILAVLFWMFPRQPRGGARKAFDIASLLLATGVATAGMQWSVHNAEPGYGHMWQQILATMMAYGGFLMVMTIAVMLRWAWLQQAAAVPRQE</sequence>
<protein>
    <recommendedName>
        <fullName evidence="4">Transmembrane protein</fullName>
    </recommendedName>
</protein>